<dbReference type="InterPro" id="IPR003615">
    <property type="entry name" value="HNH_nuc"/>
</dbReference>
<evidence type="ECO:0000256" key="4">
    <source>
        <dbReference type="ARBA" id="ARBA00040194"/>
    </source>
</evidence>
<protein>
    <recommendedName>
        <fullName evidence="4">Putative HNH nuclease YajD</fullName>
    </recommendedName>
</protein>
<dbReference type="Proteomes" id="UP000613255">
    <property type="component" value="Unassembled WGS sequence"/>
</dbReference>
<keyword evidence="2" id="KW-0378">Hydrolase</keyword>
<dbReference type="GO" id="GO:0005829">
    <property type="term" value="C:cytosol"/>
    <property type="evidence" value="ECO:0007669"/>
    <property type="project" value="TreeGrafter"/>
</dbReference>
<keyword evidence="6" id="KW-0255">Endonuclease</keyword>
<gene>
    <name evidence="6" type="ORF">JAO82_00130</name>
</gene>
<name>A0A934HPN6_9RHOB</name>
<dbReference type="PANTHER" id="PTHR41286:SF1">
    <property type="entry name" value="HNH NUCLEASE YAJD-RELATED"/>
    <property type="match status" value="1"/>
</dbReference>
<dbReference type="SMART" id="SM00507">
    <property type="entry name" value="HNHc"/>
    <property type="match status" value="1"/>
</dbReference>
<dbReference type="GO" id="GO:0003676">
    <property type="term" value="F:nucleic acid binding"/>
    <property type="evidence" value="ECO:0007669"/>
    <property type="project" value="InterPro"/>
</dbReference>
<evidence type="ECO:0000313" key="7">
    <source>
        <dbReference type="Proteomes" id="UP000613255"/>
    </source>
</evidence>
<dbReference type="GO" id="GO:0016787">
    <property type="term" value="F:hydrolase activity"/>
    <property type="evidence" value="ECO:0007669"/>
    <property type="project" value="UniProtKB-KW"/>
</dbReference>
<sequence length="101" mass="11869">MGVKEHRRHSAKVTRTRRWKSLRVEALRRDNYKCVECGARGRLEIDHILPVRSHPELSFEIDNLQALCVSCHSKKTIREIGLHKPDPEIDKWRDLLKSGNF</sequence>
<reference evidence="6" key="1">
    <citation type="submission" date="2020-12" db="EMBL/GenBank/DDBJ databases">
        <title>Pontibaca salina gen. nov., sp. nov., isolated from marine sediment.</title>
        <authorList>
            <person name="Bo J."/>
            <person name="Wang S."/>
            <person name="Song X."/>
            <person name="Du Z."/>
        </authorList>
    </citation>
    <scope>NUCLEOTIDE SEQUENCE</scope>
    <source>
        <strain evidence="6">S1109L</strain>
    </source>
</reference>
<evidence type="ECO:0000256" key="1">
    <source>
        <dbReference type="ARBA" id="ARBA00022722"/>
    </source>
</evidence>
<dbReference type="CDD" id="cd00085">
    <property type="entry name" value="HNHc"/>
    <property type="match status" value="1"/>
</dbReference>
<dbReference type="GO" id="GO:0008270">
    <property type="term" value="F:zinc ion binding"/>
    <property type="evidence" value="ECO:0007669"/>
    <property type="project" value="InterPro"/>
</dbReference>
<dbReference type="GO" id="GO:0004519">
    <property type="term" value="F:endonuclease activity"/>
    <property type="evidence" value="ECO:0007669"/>
    <property type="project" value="UniProtKB-KW"/>
</dbReference>
<evidence type="ECO:0000256" key="2">
    <source>
        <dbReference type="ARBA" id="ARBA00022801"/>
    </source>
</evidence>
<dbReference type="AlphaFoldDB" id="A0A934HPN6"/>
<evidence type="ECO:0000256" key="3">
    <source>
        <dbReference type="ARBA" id="ARBA00038412"/>
    </source>
</evidence>
<proteinExistence type="inferred from homology"/>
<comment type="caution">
    <text evidence="6">The sequence shown here is derived from an EMBL/GenBank/DDBJ whole genome shotgun (WGS) entry which is preliminary data.</text>
</comment>
<keyword evidence="1" id="KW-0540">Nuclease</keyword>
<dbReference type="RefSeq" id="WP_198684310.1">
    <property type="nucleotide sequence ID" value="NZ_JAEIJD010000001.1"/>
</dbReference>
<keyword evidence="7" id="KW-1185">Reference proteome</keyword>
<evidence type="ECO:0000313" key="6">
    <source>
        <dbReference type="EMBL" id="MBI6628275.1"/>
    </source>
</evidence>
<dbReference type="Pfam" id="PF01844">
    <property type="entry name" value="HNH"/>
    <property type="match status" value="1"/>
</dbReference>
<accession>A0A934HPN6</accession>
<feature type="domain" description="HNH nuclease" evidence="5">
    <location>
        <begin position="21"/>
        <end position="73"/>
    </location>
</feature>
<comment type="similarity">
    <text evidence="3">Belongs to the HNH nuclease family.</text>
</comment>
<dbReference type="PANTHER" id="PTHR41286">
    <property type="entry name" value="HNH NUCLEASE YAJD-RELATED"/>
    <property type="match status" value="1"/>
</dbReference>
<dbReference type="Gene3D" id="1.10.30.50">
    <property type="match status" value="1"/>
</dbReference>
<organism evidence="6 7">
    <name type="scientific">Pontibaca salina</name>
    <dbReference type="NCBI Taxonomy" id="2795731"/>
    <lineage>
        <taxon>Bacteria</taxon>
        <taxon>Pseudomonadati</taxon>
        <taxon>Pseudomonadota</taxon>
        <taxon>Alphaproteobacteria</taxon>
        <taxon>Rhodobacterales</taxon>
        <taxon>Roseobacteraceae</taxon>
        <taxon>Pontibaca</taxon>
    </lineage>
</organism>
<evidence type="ECO:0000259" key="5">
    <source>
        <dbReference type="SMART" id="SM00507"/>
    </source>
</evidence>
<dbReference type="InterPro" id="IPR002711">
    <property type="entry name" value="HNH"/>
</dbReference>
<dbReference type="EMBL" id="JAEIJD010000001">
    <property type="protein sequence ID" value="MBI6628275.1"/>
    <property type="molecule type" value="Genomic_DNA"/>
</dbReference>